<dbReference type="NCBIfam" id="TIGR03696">
    <property type="entry name" value="Rhs_assc_core"/>
    <property type="match status" value="1"/>
</dbReference>
<proteinExistence type="predicted"/>
<organism evidence="2 3">
    <name type="scientific">Paraburkholderia antibiotica</name>
    <dbReference type="NCBI Taxonomy" id="2728839"/>
    <lineage>
        <taxon>Bacteria</taxon>
        <taxon>Pseudomonadati</taxon>
        <taxon>Pseudomonadota</taxon>
        <taxon>Betaproteobacteria</taxon>
        <taxon>Burkholderiales</taxon>
        <taxon>Burkholderiaceae</taxon>
        <taxon>Paraburkholderia</taxon>
    </lineage>
</organism>
<keyword evidence="3" id="KW-1185">Reference proteome</keyword>
<reference evidence="2 3" key="1">
    <citation type="submission" date="2020-04" db="EMBL/GenBank/DDBJ databases">
        <title>Paraburkholderia sp. G-4-1-8 isolated from soil.</title>
        <authorList>
            <person name="Dahal R.H."/>
        </authorList>
    </citation>
    <scope>NUCLEOTIDE SEQUENCE [LARGE SCALE GENOMIC DNA]</scope>
    <source>
        <strain evidence="2 3">G-4-1-8</strain>
    </source>
</reference>
<dbReference type="CDD" id="cd20695">
    <property type="entry name" value="CdiA-CT_5T87E_Ct"/>
    <property type="match status" value="1"/>
</dbReference>
<dbReference type="PRINTS" id="PR00394">
    <property type="entry name" value="RHSPROTEIN"/>
</dbReference>
<comment type="caution">
    <text evidence="2">The sequence shown here is derived from an EMBL/GenBank/DDBJ whole genome shotgun (WGS) entry which is preliminary data.</text>
</comment>
<accession>A0A7Y0A2Y0</accession>
<gene>
    <name evidence="2" type="ORF">HHL14_32640</name>
</gene>
<evidence type="ECO:0000259" key="1">
    <source>
        <dbReference type="Pfam" id="PF03527"/>
    </source>
</evidence>
<dbReference type="InterPro" id="IPR001826">
    <property type="entry name" value="RHS"/>
</dbReference>
<evidence type="ECO:0000313" key="3">
    <source>
        <dbReference type="Proteomes" id="UP000583127"/>
    </source>
</evidence>
<feature type="domain" description="RHS protein conserved region" evidence="1">
    <location>
        <begin position="137"/>
        <end position="169"/>
    </location>
</feature>
<dbReference type="PANTHER" id="PTHR32305">
    <property type="match status" value="1"/>
</dbReference>
<dbReference type="AlphaFoldDB" id="A0A7Y0A2Y0"/>
<dbReference type="InterPro" id="IPR022385">
    <property type="entry name" value="Rhs_assc_core"/>
</dbReference>
<dbReference type="PANTHER" id="PTHR32305:SF15">
    <property type="entry name" value="PROTEIN RHSA-RELATED"/>
    <property type="match status" value="1"/>
</dbReference>
<dbReference type="Gene3D" id="2.180.10.10">
    <property type="entry name" value="RHS repeat-associated core"/>
    <property type="match status" value="1"/>
</dbReference>
<dbReference type="InterPro" id="IPR050708">
    <property type="entry name" value="T6SS_VgrG/RHS"/>
</dbReference>
<name>A0A7Y0A2Y0_9BURK</name>
<sequence length="343" mass="38885">EVSFAYDAFGRRTKKKVTRPDGGIERTFFTWDGDVLLMEERFGLPVKREHVHRGLEFRRAQIVREEPEDVYSLPVAQRMHTLERHHEWQAASLYLHEPGSFVPLARLDEKLVEPAFLATGTDGRFVQVAAKTRHGTYFYQNDHLGTPQEMVDESGKVVWLARYKAWGGVKRAPYGNVDPVGTDNRIRFQGQYHDEETGLAYNRHRYYDAHSGRFITKDPIGLAGGVNVYQYAPNPTGWIDPLGLARIYNDAPYHGTTDNAVKSKAPIDGQTALDNSVQVKDTSPRRVGVDADNNEIVVMDKTRTHANGDEEFHGHVRCWCDLHNDQQSALRKAGKVTSKGKIK</sequence>
<dbReference type="RefSeq" id="WP_206002632.1">
    <property type="nucleotide sequence ID" value="NZ_JABBFZ010000053.1"/>
</dbReference>
<dbReference type="Proteomes" id="UP000583127">
    <property type="component" value="Unassembled WGS sequence"/>
</dbReference>
<protein>
    <recommendedName>
        <fullName evidence="1">RHS protein conserved region domain-containing protein</fullName>
    </recommendedName>
</protein>
<dbReference type="Pfam" id="PF03527">
    <property type="entry name" value="RHS"/>
    <property type="match status" value="1"/>
</dbReference>
<evidence type="ECO:0000313" key="2">
    <source>
        <dbReference type="EMBL" id="NML35543.1"/>
    </source>
</evidence>
<feature type="non-terminal residue" evidence="2">
    <location>
        <position position="1"/>
    </location>
</feature>
<dbReference type="EMBL" id="JABBFZ010000053">
    <property type="protein sequence ID" value="NML35543.1"/>
    <property type="molecule type" value="Genomic_DNA"/>
</dbReference>